<name>A7K931_9PHYC</name>
<gene>
    <name evidence="6" type="primary">Z421L</name>
    <name evidence="6" type="ORF">ATCV1_Z421L</name>
</gene>
<sequence length="356" mass="40208">MRSFARSIAIGYPCTLNRQFPRASPTLRVTFNNAGDPFAPEGTFDRHAHPEELKMLENVSRLWNVDINEVWGYTTSGGSEGNMQGLWIAREKYPNAVLYYSDQSHYSIKKIANILKIDSVVVPTTETGEFDTRKLGCLVDHARPAIILANIGSTFLGAVDDVERIKFALAGKEDVYIHADAAFFGFVMPFLRPGYDQYKLFDSISVSCHKWPGVKFPSGVFMSVKDHPTSVENFEEVIAQRDVTVSGSRNGHAPFFMNEFLETVDLGKEVSNCLETTEYMYNRLLECVPECKPWKNENTPILVFKSPSKELIKKWSLATVGKRSHVCVLSHVTKEIADTFIHDMAIYFGRRQGCEH</sequence>
<dbReference type="GO" id="GO:0016831">
    <property type="term" value="F:carboxy-lyase activity"/>
    <property type="evidence" value="ECO:0007669"/>
    <property type="project" value="UniProtKB-KW"/>
</dbReference>
<protein>
    <submittedName>
        <fullName evidence="6">Uncharacterized protein Z421L</fullName>
    </submittedName>
</protein>
<dbReference type="RefSeq" id="YP_001426902.1">
    <property type="nucleotide sequence ID" value="NC_008724.1"/>
</dbReference>
<dbReference type="Gene3D" id="3.40.640.10">
    <property type="entry name" value="Type I PLP-dependent aspartate aminotransferase-like (Major domain)"/>
    <property type="match status" value="1"/>
</dbReference>
<evidence type="ECO:0000313" key="6">
    <source>
        <dbReference type="EMBL" id="ABT16555.1"/>
    </source>
</evidence>
<dbReference type="PANTHER" id="PTHR46101:SF2">
    <property type="entry name" value="SERINE DECARBOXYLASE"/>
    <property type="match status" value="1"/>
</dbReference>
<keyword evidence="5" id="KW-0456">Lyase</keyword>
<accession>A7K931</accession>
<dbReference type="KEGG" id="vg:5470281"/>
<dbReference type="InterPro" id="IPR051151">
    <property type="entry name" value="Group_II_Decarboxylase"/>
</dbReference>
<comment type="similarity">
    <text evidence="2">Belongs to the group II decarboxylase family.</text>
</comment>
<evidence type="ECO:0000256" key="2">
    <source>
        <dbReference type="ARBA" id="ARBA00009533"/>
    </source>
</evidence>
<keyword evidence="4" id="KW-0663">Pyridoxal phosphate</keyword>
<comment type="cofactor">
    <cofactor evidence="1">
        <name>pyridoxal 5'-phosphate</name>
        <dbReference type="ChEBI" id="CHEBI:597326"/>
    </cofactor>
</comment>
<keyword evidence="7" id="KW-1185">Reference proteome</keyword>
<evidence type="ECO:0000256" key="1">
    <source>
        <dbReference type="ARBA" id="ARBA00001933"/>
    </source>
</evidence>
<dbReference type="GO" id="GO:0019752">
    <property type="term" value="P:carboxylic acid metabolic process"/>
    <property type="evidence" value="ECO:0007669"/>
    <property type="project" value="InterPro"/>
</dbReference>
<dbReference type="InterPro" id="IPR002129">
    <property type="entry name" value="PyrdxlP-dep_de-COase"/>
</dbReference>
<dbReference type="GO" id="GO:0030170">
    <property type="term" value="F:pyridoxal phosphate binding"/>
    <property type="evidence" value="ECO:0007669"/>
    <property type="project" value="InterPro"/>
</dbReference>
<dbReference type="Proteomes" id="UP000202420">
    <property type="component" value="Segment"/>
</dbReference>
<reference evidence="6 7" key="1">
    <citation type="submission" date="2006-09" db="EMBL/GenBank/DDBJ databases">
        <title>Sequence and annotation of the 288-kb ATCV-1 virus that infects an endosymbiotic Chlorella strain of the heliozoon Acanthocystis turfacea.</title>
        <authorList>
            <person name="Fitzgerald L.A."/>
            <person name="Graves M.V."/>
            <person name="Li X."/>
            <person name="Pfitzner A.J.P."/>
            <person name="Hartigan J."/>
            <person name="Van Etten J.L."/>
        </authorList>
    </citation>
    <scope>NUCLEOTIDE SEQUENCE [LARGE SCALE GENOMIC DNA]</scope>
    <source>
        <strain evidence="6 7">ATCV-1</strain>
    </source>
</reference>
<dbReference type="EMBL" id="EF101928">
    <property type="protein sequence ID" value="ABT16555.1"/>
    <property type="molecule type" value="Genomic_DNA"/>
</dbReference>
<dbReference type="SUPFAM" id="SSF53383">
    <property type="entry name" value="PLP-dependent transferases"/>
    <property type="match status" value="1"/>
</dbReference>
<dbReference type="OrthoDB" id="3847at10239"/>
<organism evidence="6 7">
    <name type="scientific">Chlorovirus heliozoae</name>
    <dbReference type="NCBI Taxonomy" id="322019"/>
    <lineage>
        <taxon>Viruses</taxon>
        <taxon>Varidnaviria</taxon>
        <taxon>Bamfordvirae</taxon>
        <taxon>Nucleocytoviricota</taxon>
        <taxon>Megaviricetes</taxon>
        <taxon>Algavirales</taxon>
        <taxon>Phycodnaviridae</taxon>
        <taxon>Chlorovirus</taxon>
    </lineage>
</organism>
<dbReference type="PANTHER" id="PTHR46101">
    <property type="match status" value="1"/>
</dbReference>
<evidence type="ECO:0000313" key="7">
    <source>
        <dbReference type="Proteomes" id="UP000202420"/>
    </source>
</evidence>
<dbReference type="InterPro" id="IPR015421">
    <property type="entry name" value="PyrdxlP-dep_Trfase_major"/>
</dbReference>
<evidence type="ECO:0000256" key="4">
    <source>
        <dbReference type="ARBA" id="ARBA00022898"/>
    </source>
</evidence>
<evidence type="ECO:0000256" key="5">
    <source>
        <dbReference type="ARBA" id="ARBA00023239"/>
    </source>
</evidence>
<dbReference type="GeneID" id="5470281"/>
<dbReference type="InterPro" id="IPR015424">
    <property type="entry name" value="PyrdxlP-dep_Trfase"/>
</dbReference>
<evidence type="ECO:0000256" key="3">
    <source>
        <dbReference type="ARBA" id="ARBA00022793"/>
    </source>
</evidence>
<dbReference type="Pfam" id="PF00282">
    <property type="entry name" value="Pyridoxal_deC"/>
    <property type="match status" value="1"/>
</dbReference>
<proteinExistence type="inferred from homology"/>
<keyword evidence="3" id="KW-0210">Decarboxylase</keyword>